<keyword evidence="3" id="KW-1185">Reference proteome</keyword>
<sequence>MNNGKPVIVNGMVKRYKCVEEYVALDENGNVIDSSETTIPPKPVVPLAADPPKNVGRERGFSLSGITKVKTAHKPPLKASDLPSTTTTTTTTTPATAEKTLKHMPSVETESASVDLYYDEDRESGSYEASTQRGTFMERGSNEVEAPRSKQSKRPIAEMTRDAEDYQYYDHDMTYLNRMSRYREQRRYRPIPYYEFPEYETGYNDRRDSYQQNHRRFPPSRALPGGYANYFGQKTVTSPPPRQPLHVVDEAPQPRTSTYEPALAPPRMPIKTPATLPRVEIKKMPARRPVVPLSPVVTTAPYKSFEQETEEAQRSTLAPATTATPPQSRKKFSLQMTPENCKKVNELASSFFVSDPRKWIRQNCNLASMFAPGVTCDQLTKFVDSCYLRRFL</sequence>
<evidence type="ECO:0000259" key="2">
    <source>
        <dbReference type="Pfam" id="PF23626"/>
    </source>
</evidence>
<evidence type="ECO:0000313" key="3">
    <source>
        <dbReference type="Proteomes" id="UP000492821"/>
    </source>
</evidence>
<dbReference type="AlphaFoldDB" id="A0A7E4VLY2"/>
<dbReference type="InterPro" id="IPR055352">
    <property type="entry name" value="CCD_aECM"/>
</dbReference>
<feature type="region of interest" description="Disordered" evidence="1">
    <location>
        <begin position="304"/>
        <end position="330"/>
    </location>
</feature>
<dbReference type="WBParaSite" id="Pan_g22516.t1">
    <property type="protein sequence ID" value="Pan_g22516.t1"/>
    <property type="gene ID" value="Pan_g22516"/>
</dbReference>
<feature type="region of interest" description="Disordered" evidence="1">
    <location>
        <begin position="72"/>
        <end position="159"/>
    </location>
</feature>
<dbReference type="Pfam" id="PF23626">
    <property type="entry name" value="CCD_aECM"/>
    <property type="match status" value="1"/>
</dbReference>
<evidence type="ECO:0000256" key="1">
    <source>
        <dbReference type="SAM" id="MobiDB-lite"/>
    </source>
</evidence>
<name>A0A7E4VLY2_PANRE</name>
<reference evidence="3" key="1">
    <citation type="journal article" date="2013" name="Genetics">
        <title>The draft genome and transcriptome of Panagrellus redivivus are shaped by the harsh demands of a free-living lifestyle.</title>
        <authorList>
            <person name="Srinivasan J."/>
            <person name="Dillman A.R."/>
            <person name="Macchietto M.G."/>
            <person name="Heikkinen L."/>
            <person name="Lakso M."/>
            <person name="Fracchia K.M."/>
            <person name="Antoshechkin I."/>
            <person name="Mortazavi A."/>
            <person name="Wong G."/>
            <person name="Sternberg P.W."/>
        </authorList>
    </citation>
    <scope>NUCLEOTIDE SEQUENCE [LARGE SCALE GENOMIC DNA]</scope>
    <source>
        <strain evidence="3">MT8872</strain>
    </source>
</reference>
<proteinExistence type="predicted"/>
<feature type="region of interest" description="Disordered" evidence="1">
    <location>
        <begin position="237"/>
        <end position="271"/>
    </location>
</feature>
<evidence type="ECO:0000313" key="4">
    <source>
        <dbReference type="WBParaSite" id="Pan_g22516.t1"/>
    </source>
</evidence>
<accession>A0A7E4VLY2</accession>
<reference evidence="4" key="2">
    <citation type="submission" date="2020-10" db="UniProtKB">
        <authorList>
            <consortium name="WormBaseParasite"/>
        </authorList>
    </citation>
    <scope>IDENTIFICATION</scope>
</reference>
<organism evidence="3 4">
    <name type="scientific">Panagrellus redivivus</name>
    <name type="common">Microworm</name>
    <dbReference type="NCBI Taxonomy" id="6233"/>
    <lineage>
        <taxon>Eukaryota</taxon>
        <taxon>Metazoa</taxon>
        <taxon>Ecdysozoa</taxon>
        <taxon>Nematoda</taxon>
        <taxon>Chromadorea</taxon>
        <taxon>Rhabditida</taxon>
        <taxon>Tylenchina</taxon>
        <taxon>Panagrolaimomorpha</taxon>
        <taxon>Panagrolaimoidea</taxon>
        <taxon>Panagrolaimidae</taxon>
        <taxon>Panagrellus</taxon>
    </lineage>
</organism>
<dbReference type="Proteomes" id="UP000492821">
    <property type="component" value="Unassembled WGS sequence"/>
</dbReference>
<dbReference type="PANTHER" id="PTHR37435">
    <property type="entry name" value="PROTEIN CBG14344"/>
    <property type="match status" value="1"/>
</dbReference>
<feature type="domain" description="aECM cysteine-cradle" evidence="2">
    <location>
        <begin position="337"/>
        <end position="388"/>
    </location>
</feature>
<protein>
    <submittedName>
        <fullName evidence="4">Serine/arginine repetitive matrix protein 2</fullName>
    </submittedName>
</protein>